<sequence>MTAFRPLLLLSLVLSLALLPAACGEDKTGGNPPADAGGDPGDAGDLPDAGGPGDAGDPSGPGDAGDPDAGEPGDAGGPADAGEPGDAGDGGGTDGGPPSADPAEPLFSGAHISRIELTASQEALAALQADPDTYVKGALHMQIGPQTLDLPEIGFRLKGQLGSFRPLSQKAAFVLKFDKFDDDQALLGLKKLTLNNMVQDPSMIHERLGYALFRAMEVPAPRAAHATVRINGALYGVYAVIESTDNSVFLKRWFGSHKGNLYEGQYGSDFYPGMEATFELDKGEDVNFADIAALAQALDQMTNPDTFLEDVAQVIDIDSYLRFAATELFIGHWDGYVSYRNNFMIYRRPSDSRWVFIPWGIDQTFGQYTDTWAAHGRLQRMCVESLPCRQRLAQAYEQVLQRVSDLAMVDQAVALATFLWADVHEDSRKEVDVGTVFSKMTEAIDFLKNRPTDVRLRLGCIDPANCERCVMTPAPTGGKLAFCTETVSWAAAESDCVAQGGHLASIHDRATQDAVRAGARALSIGPWWFGLNDLAEEGTFEWSDKTPVNFTLWAPSEPNNQDNAEDCAQLYGAAGTWNDVTCSGMASYVCALPPPPAP</sequence>
<gene>
    <name evidence="5" type="ORF">SAMN05444354_114162</name>
</gene>
<keyword evidence="1" id="KW-1015">Disulfide bond</keyword>
<protein>
    <submittedName>
        <fullName evidence="5">Lectin C-type domain-containing protein</fullName>
    </submittedName>
</protein>
<feature type="compositionally biased region" description="Low complexity" evidence="2">
    <location>
        <begin position="29"/>
        <end position="61"/>
    </location>
</feature>
<organism evidence="5 6">
    <name type="scientific">Stigmatella aurantiaca</name>
    <dbReference type="NCBI Taxonomy" id="41"/>
    <lineage>
        <taxon>Bacteria</taxon>
        <taxon>Pseudomonadati</taxon>
        <taxon>Myxococcota</taxon>
        <taxon>Myxococcia</taxon>
        <taxon>Myxococcales</taxon>
        <taxon>Cystobacterineae</taxon>
        <taxon>Archangiaceae</taxon>
        <taxon>Stigmatella</taxon>
    </lineage>
</organism>
<dbReference type="InterPro" id="IPR016186">
    <property type="entry name" value="C-type_lectin-like/link_sf"/>
</dbReference>
<dbReference type="InterPro" id="IPR016187">
    <property type="entry name" value="CTDL_fold"/>
</dbReference>
<keyword evidence="6" id="KW-1185">Reference proteome</keyword>
<name>A0A1H7XAA2_STIAU</name>
<evidence type="ECO:0000256" key="1">
    <source>
        <dbReference type="ARBA" id="ARBA00023157"/>
    </source>
</evidence>
<evidence type="ECO:0000256" key="2">
    <source>
        <dbReference type="SAM" id="MobiDB-lite"/>
    </source>
</evidence>
<accession>A0A1H7XAA2</accession>
<dbReference type="InterPro" id="IPR001304">
    <property type="entry name" value="C-type_lectin-like"/>
</dbReference>
<dbReference type="EMBL" id="FOAP01000014">
    <property type="protein sequence ID" value="SEM30613.1"/>
    <property type="molecule type" value="Genomic_DNA"/>
</dbReference>
<dbReference type="PANTHER" id="PTHR40050">
    <property type="entry name" value="INNER SPORE COAT PROTEIN H"/>
    <property type="match status" value="1"/>
</dbReference>
<reference evidence="6" key="1">
    <citation type="submission" date="2016-10" db="EMBL/GenBank/DDBJ databases">
        <authorList>
            <person name="Varghese N."/>
            <person name="Submissions S."/>
        </authorList>
    </citation>
    <scope>NUCLEOTIDE SEQUENCE [LARGE SCALE GENOMIC DNA]</scope>
    <source>
        <strain evidence="6">DSM 17044</strain>
    </source>
</reference>
<dbReference type="InterPro" id="IPR018378">
    <property type="entry name" value="C-type_lectin_CS"/>
</dbReference>
<dbReference type="PROSITE" id="PS50041">
    <property type="entry name" value="C_TYPE_LECTIN_2"/>
    <property type="match status" value="1"/>
</dbReference>
<dbReference type="PROSITE" id="PS00615">
    <property type="entry name" value="C_TYPE_LECTIN_1"/>
    <property type="match status" value="1"/>
</dbReference>
<dbReference type="Pfam" id="PF00059">
    <property type="entry name" value="Lectin_C"/>
    <property type="match status" value="1"/>
</dbReference>
<feature type="compositionally biased region" description="Gly residues" evidence="2">
    <location>
        <begin position="85"/>
        <end position="95"/>
    </location>
</feature>
<dbReference type="InterPro" id="IPR014867">
    <property type="entry name" value="Spore_coat_CotH_CotH2/3/7"/>
</dbReference>
<dbReference type="OrthoDB" id="258535at2"/>
<evidence type="ECO:0000256" key="3">
    <source>
        <dbReference type="SAM" id="SignalP"/>
    </source>
</evidence>
<dbReference type="Pfam" id="PF08757">
    <property type="entry name" value="CotH"/>
    <property type="match status" value="1"/>
</dbReference>
<feature type="region of interest" description="Disordered" evidence="2">
    <location>
        <begin position="25"/>
        <end position="106"/>
    </location>
</feature>
<proteinExistence type="predicted"/>
<evidence type="ECO:0000259" key="4">
    <source>
        <dbReference type="PROSITE" id="PS50041"/>
    </source>
</evidence>
<dbReference type="Proteomes" id="UP000182719">
    <property type="component" value="Unassembled WGS sequence"/>
</dbReference>
<keyword evidence="3" id="KW-0732">Signal</keyword>
<feature type="signal peptide" evidence="3">
    <location>
        <begin position="1"/>
        <end position="24"/>
    </location>
</feature>
<dbReference type="AlphaFoldDB" id="A0A1H7XAA2"/>
<evidence type="ECO:0000313" key="6">
    <source>
        <dbReference type="Proteomes" id="UP000182719"/>
    </source>
</evidence>
<dbReference type="CDD" id="cd00037">
    <property type="entry name" value="CLECT"/>
    <property type="match status" value="1"/>
</dbReference>
<feature type="domain" description="C-type lectin" evidence="4">
    <location>
        <begin position="482"/>
        <end position="591"/>
    </location>
</feature>
<dbReference type="PANTHER" id="PTHR40050:SF1">
    <property type="entry name" value="INNER SPORE COAT PROTEIN H"/>
    <property type="match status" value="1"/>
</dbReference>
<dbReference type="SMART" id="SM00034">
    <property type="entry name" value="CLECT"/>
    <property type="match status" value="1"/>
</dbReference>
<evidence type="ECO:0000313" key="5">
    <source>
        <dbReference type="EMBL" id="SEM30613.1"/>
    </source>
</evidence>
<feature type="chain" id="PRO_5010357559" evidence="3">
    <location>
        <begin position="25"/>
        <end position="598"/>
    </location>
</feature>
<dbReference type="SUPFAM" id="SSF56436">
    <property type="entry name" value="C-type lectin-like"/>
    <property type="match status" value="1"/>
</dbReference>
<dbReference type="Gene3D" id="3.10.100.10">
    <property type="entry name" value="Mannose-Binding Protein A, subunit A"/>
    <property type="match status" value="1"/>
</dbReference>